<evidence type="ECO:0000256" key="3">
    <source>
        <dbReference type="ARBA" id="ARBA00022741"/>
    </source>
</evidence>
<sequence length="674" mass="76695">MEIRRQLRLLLWKNLRIKVRQPITLAAEVLLPLLCALLLVVLRPAVKVKVVNETLVRPAHDPIFPTYLRNKDSVIAYAPKTGATALVMKLFRESFLREYKTVGFSKMIGLGLVDKTVTEWLEMKKIPLLIEFHNVTNKSLQHGVLPTNLLYTLRPRVGDLHLDLAKTYPFPPYNWPPRSEDDRLGLSGLQYLLGQAVARYWAVQARRDPWAMTFRVQAQSFPFPAYREDPMVLILQNTLAAYLVTSFLGSVILFTKAIVVEKQFKLKETMKLVGMKPSAYWLSWLLSSSLYFTPVLAVYTFLMSVVSLDDSPPVLASIDPSLFFAFMLCYGLALITFCFLISTFINRDEGTRWTNYHLPPFPEDNLSLRDCMLMLLVDSLLHCVLAWYLDHVKPGEHGIAKVPWFCFKISYWVTPGKGSVSDLPRLYSEITKMCFETEPADMEPGVQIVKLRKVFGNKQVVRGTTLNMYKGQIFVLIGHNGSGKTVTIGMITGNCNILLKGLSGRELTEDVHAIAAEMGLGHKFNTQARSLCAGHKRRLSVAIAIVGKPDVVILDEPTAGMDPEARRDTWLLLKRIRKDRTILLTTHFMDEADLLGDRIAIMDEGEVRCCGTPAFLKDLYGSGFHLVITVHQEFNIFDLMEVIHEHRLPFLFHHLTCSLEEKKRRKKDSPLQRF</sequence>
<evidence type="ECO:0000256" key="5">
    <source>
        <dbReference type="ARBA" id="ARBA00022989"/>
    </source>
</evidence>
<dbReference type="GO" id="GO:0005524">
    <property type="term" value="F:ATP binding"/>
    <property type="evidence" value="ECO:0007669"/>
    <property type="project" value="UniProtKB-KW"/>
</dbReference>
<evidence type="ECO:0000256" key="4">
    <source>
        <dbReference type="ARBA" id="ARBA00022840"/>
    </source>
</evidence>
<dbReference type="SMART" id="SM00382">
    <property type="entry name" value="AAA"/>
    <property type="match status" value="1"/>
</dbReference>
<comment type="caution">
    <text evidence="9">The sequence shown here is derived from an EMBL/GenBank/DDBJ whole genome shotgun (WGS) entry which is preliminary data.</text>
</comment>
<accession>A0AAV4GIH8</accession>
<protein>
    <submittedName>
        <fullName evidence="9">ATP-binding cassette sub-family A member 3</fullName>
    </submittedName>
</protein>
<keyword evidence="5 7" id="KW-1133">Transmembrane helix</keyword>
<dbReference type="EMBL" id="BMAT01001417">
    <property type="protein sequence ID" value="GFR85121.1"/>
    <property type="molecule type" value="Genomic_DNA"/>
</dbReference>
<dbReference type="InterPro" id="IPR003593">
    <property type="entry name" value="AAA+_ATPase"/>
</dbReference>
<dbReference type="Pfam" id="PF00005">
    <property type="entry name" value="ABC_tran"/>
    <property type="match status" value="1"/>
</dbReference>
<evidence type="ECO:0000313" key="10">
    <source>
        <dbReference type="Proteomes" id="UP000762676"/>
    </source>
</evidence>
<keyword evidence="10" id="KW-1185">Reference proteome</keyword>
<dbReference type="InterPro" id="IPR013525">
    <property type="entry name" value="ABC2_TM"/>
</dbReference>
<name>A0AAV4GIH8_9GAST</name>
<organism evidence="9 10">
    <name type="scientific">Elysia marginata</name>
    <dbReference type="NCBI Taxonomy" id="1093978"/>
    <lineage>
        <taxon>Eukaryota</taxon>
        <taxon>Metazoa</taxon>
        <taxon>Spiralia</taxon>
        <taxon>Lophotrochozoa</taxon>
        <taxon>Mollusca</taxon>
        <taxon>Gastropoda</taxon>
        <taxon>Heterobranchia</taxon>
        <taxon>Euthyneura</taxon>
        <taxon>Panpulmonata</taxon>
        <taxon>Sacoglossa</taxon>
        <taxon>Placobranchoidea</taxon>
        <taxon>Plakobranchidae</taxon>
        <taxon>Elysia</taxon>
    </lineage>
</organism>
<reference evidence="9 10" key="1">
    <citation type="journal article" date="2021" name="Elife">
        <title>Chloroplast acquisition without the gene transfer in kleptoplastic sea slugs, Plakobranchus ocellatus.</title>
        <authorList>
            <person name="Maeda T."/>
            <person name="Takahashi S."/>
            <person name="Yoshida T."/>
            <person name="Shimamura S."/>
            <person name="Takaki Y."/>
            <person name="Nagai Y."/>
            <person name="Toyoda A."/>
            <person name="Suzuki Y."/>
            <person name="Arimoto A."/>
            <person name="Ishii H."/>
            <person name="Satoh N."/>
            <person name="Nishiyama T."/>
            <person name="Hasebe M."/>
            <person name="Maruyama T."/>
            <person name="Minagawa J."/>
            <person name="Obokata J."/>
            <person name="Shigenobu S."/>
        </authorList>
    </citation>
    <scope>NUCLEOTIDE SEQUENCE [LARGE SCALE GENOMIC DNA]</scope>
</reference>
<dbReference type="Proteomes" id="UP000762676">
    <property type="component" value="Unassembled WGS sequence"/>
</dbReference>
<dbReference type="InterPro" id="IPR027417">
    <property type="entry name" value="P-loop_NTPase"/>
</dbReference>
<proteinExistence type="predicted"/>
<dbReference type="SUPFAM" id="SSF52540">
    <property type="entry name" value="P-loop containing nucleoside triphosphate hydrolases"/>
    <property type="match status" value="1"/>
</dbReference>
<dbReference type="InterPro" id="IPR026082">
    <property type="entry name" value="ABCA"/>
</dbReference>
<dbReference type="PANTHER" id="PTHR19229:SF250">
    <property type="entry name" value="ABC TRANSPORTER DOMAIN-CONTAINING PROTEIN-RELATED"/>
    <property type="match status" value="1"/>
</dbReference>
<dbReference type="CDD" id="cd03263">
    <property type="entry name" value="ABC_subfamily_A"/>
    <property type="match status" value="1"/>
</dbReference>
<keyword evidence="2 7" id="KW-0812">Transmembrane</keyword>
<feature type="transmembrane region" description="Helical" evidence="7">
    <location>
        <begin position="280"/>
        <end position="302"/>
    </location>
</feature>
<evidence type="ECO:0000259" key="8">
    <source>
        <dbReference type="PROSITE" id="PS50893"/>
    </source>
</evidence>
<evidence type="ECO:0000256" key="2">
    <source>
        <dbReference type="ARBA" id="ARBA00022692"/>
    </source>
</evidence>
<dbReference type="GO" id="GO:0005319">
    <property type="term" value="F:lipid transporter activity"/>
    <property type="evidence" value="ECO:0007669"/>
    <property type="project" value="TreeGrafter"/>
</dbReference>
<dbReference type="Gene3D" id="3.40.50.300">
    <property type="entry name" value="P-loop containing nucleotide triphosphate hydrolases"/>
    <property type="match status" value="2"/>
</dbReference>
<dbReference type="Pfam" id="PF12698">
    <property type="entry name" value="ABC2_membrane_3"/>
    <property type="match status" value="1"/>
</dbReference>
<comment type="subcellular location">
    <subcellularLocation>
        <location evidence="1">Membrane</location>
        <topology evidence="1">Multi-pass membrane protein</topology>
    </subcellularLocation>
</comment>
<evidence type="ECO:0000256" key="6">
    <source>
        <dbReference type="ARBA" id="ARBA00023136"/>
    </source>
</evidence>
<gene>
    <name evidence="9" type="ORF">ElyMa_000688100</name>
</gene>
<dbReference type="GO" id="GO:0016887">
    <property type="term" value="F:ATP hydrolysis activity"/>
    <property type="evidence" value="ECO:0007669"/>
    <property type="project" value="InterPro"/>
</dbReference>
<evidence type="ECO:0000256" key="7">
    <source>
        <dbReference type="SAM" id="Phobius"/>
    </source>
</evidence>
<dbReference type="GO" id="GO:0140359">
    <property type="term" value="F:ABC-type transporter activity"/>
    <property type="evidence" value="ECO:0007669"/>
    <property type="project" value="InterPro"/>
</dbReference>
<dbReference type="InterPro" id="IPR003439">
    <property type="entry name" value="ABC_transporter-like_ATP-bd"/>
</dbReference>
<feature type="domain" description="ABC transporter" evidence="8">
    <location>
        <begin position="446"/>
        <end position="629"/>
    </location>
</feature>
<feature type="transmembrane region" description="Helical" evidence="7">
    <location>
        <begin position="239"/>
        <end position="259"/>
    </location>
</feature>
<evidence type="ECO:0000313" key="9">
    <source>
        <dbReference type="EMBL" id="GFR85121.1"/>
    </source>
</evidence>
<keyword evidence="3" id="KW-0547">Nucleotide-binding</keyword>
<keyword evidence="4 9" id="KW-0067">ATP-binding</keyword>
<dbReference type="GO" id="GO:0016020">
    <property type="term" value="C:membrane"/>
    <property type="evidence" value="ECO:0007669"/>
    <property type="project" value="UniProtKB-SubCell"/>
</dbReference>
<dbReference type="PROSITE" id="PS50893">
    <property type="entry name" value="ABC_TRANSPORTER_2"/>
    <property type="match status" value="1"/>
</dbReference>
<keyword evidence="6 7" id="KW-0472">Membrane</keyword>
<dbReference type="PANTHER" id="PTHR19229">
    <property type="entry name" value="ATP-BINDING CASSETTE TRANSPORTER SUBFAMILY A ABCA"/>
    <property type="match status" value="1"/>
</dbReference>
<dbReference type="AlphaFoldDB" id="A0AAV4GIH8"/>
<feature type="transmembrane region" description="Helical" evidence="7">
    <location>
        <begin position="322"/>
        <end position="345"/>
    </location>
</feature>
<evidence type="ECO:0000256" key="1">
    <source>
        <dbReference type="ARBA" id="ARBA00004141"/>
    </source>
</evidence>